<dbReference type="InterPro" id="IPR008271">
    <property type="entry name" value="Ser/Thr_kinase_AS"/>
</dbReference>
<dbReference type="InterPro" id="IPR017441">
    <property type="entry name" value="Protein_kinase_ATP_BS"/>
</dbReference>
<dbReference type="InterPro" id="IPR000719">
    <property type="entry name" value="Prot_kinase_dom"/>
</dbReference>
<evidence type="ECO:0000256" key="2">
    <source>
        <dbReference type="ARBA" id="ARBA00022741"/>
    </source>
</evidence>
<feature type="region of interest" description="Disordered" evidence="5">
    <location>
        <begin position="334"/>
        <end position="385"/>
    </location>
</feature>
<reference evidence="7" key="1">
    <citation type="submission" date="2016-10" db="EMBL/GenBank/DDBJ databases">
        <title>Sequence of Gallionella enrichment culture.</title>
        <authorList>
            <person name="Poehlein A."/>
            <person name="Muehling M."/>
            <person name="Daniel R."/>
        </authorList>
    </citation>
    <scope>NUCLEOTIDE SEQUENCE</scope>
</reference>
<gene>
    <name evidence="7" type="primary">pknK_1</name>
    <name evidence="7" type="ORF">GALL_253620</name>
</gene>
<dbReference type="SUPFAM" id="SSF56112">
    <property type="entry name" value="Protein kinase-like (PK-like)"/>
    <property type="match status" value="1"/>
</dbReference>
<dbReference type="Gene3D" id="1.10.510.10">
    <property type="entry name" value="Transferase(Phosphotransferase) domain 1"/>
    <property type="match status" value="1"/>
</dbReference>
<comment type="caution">
    <text evidence="7">The sequence shown here is derived from an EMBL/GenBank/DDBJ whole genome shotgun (WGS) entry which is preliminary data.</text>
</comment>
<evidence type="ECO:0000256" key="5">
    <source>
        <dbReference type="SAM" id="MobiDB-lite"/>
    </source>
</evidence>
<dbReference type="GO" id="GO:0004674">
    <property type="term" value="F:protein serine/threonine kinase activity"/>
    <property type="evidence" value="ECO:0007669"/>
    <property type="project" value="UniProtKB-EC"/>
</dbReference>
<dbReference type="Pfam" id="PF00069">
    <property type="entry name" value="Pkinase"/>
    <property type="match status" value="1"/>
</dbReference>
<dbReference type="AlphaFoldDB" id="A0A1J5RT81"/>
<keyword evidence="3 7" id="KW-0418">Kinase</keyword>
<evidence type="ECO:0000256" key="4">
    <source>
        <dbReference type="ARBA" id="ARBA00022840"/>
    </source>
</evidence>
<dbReference type="EC" id="2.7.11.1" evidence="7"/>
<dbReference type="CDD" id="cd14014">
    <property type="entry name" value="STKc_PknB_like"/>
    <property type="match status" value="1"/>
</dbReference>
<name>A0A1J5RT81_9ZZZZ</name>
<dbReference type="PROSITE" id="PS00107">
    <property type="entry name" value="PROTEIN_KINASE_ATP"/>
    <property type="match status" value="1"/>
</dbReference>
<dbReference type="PANTHER" id="PTHR43289:SF6">
    <property type="entry name" value="SERINE_THREONINE-PROTEIN KINASE NEKL-3"/>
    <property type="match status" value="1"/>
</dbReference>
<dbReference type="GO" id="GO:0005524">
    <property type="term" value="F:ATP binding"/>
    <property type="evidence" value="ECO:0007669"/>
    <property type="project" value="UniProtKB-KW"/>
</dbReference>
<sequence length="524" mass="54748">MNRRAPSTPPVLPGFEYVSLLGSGGFADVFLYRQMRREVAVKVLLADVRDDTTARRQFEAEADLMAHLSAHPRIVTVYQADVAPDGRPFLVMEYCPPPSLGERYKTEPFAVDEALRTGIELAGAVETMHRAGIWHRDIKPANILITQYGGAALTDFGISVTSADADVAQGLSVPWAPPEVVSGQVASGVTADVYSLAATIYSLLAGRTPFEVRGGDNGKRALAERIRTSPLPPVGRVDVPPALEQVLATAMAKAPAARYPSALSFARALQQVQSALQMSVTQVEVRDESVPPDREDIEDDGATRIRSVLTIDPTVVPDRRASWGTTDAALAATSVPPTRNAPDAQAPQGTPVVRDFRGPGIGTPSVETTIHRPGVEPVGADDEPPARRSPLTAVVAAVVVVLVAVGAFLALHSSGSPTAGATHASTAPAAPVDAIGAPVPVPTAVAGTVQGAQVVFTWGNPDPQTGDLYMYRVPDPSTEAPYTKTSATTVTVPAAAGGKTCLEVLLRRVNGTASPTPGKGCVGP</sequence>
<organism evidence="7">
    <name type="scientific">mine drainage metagenome</name>
    <dbReference type="NCBI Taxonomy" id="410659"/>
    <lineage>
        <taxon>unclassified sequences</taxon>
        <taxon>metagenomes</taxon>
        <taxon>ecological metagenomes</taxon>
    </lineage>
</organism>
<accession>A0A1J5RT81</accession>
<keyword evidence="2" id="KW-0547">Nucleotide-binding</keyword>
<dbReference type="PROSITE" id="PS50011">
    <property type="entry name" value="PROTEIN_KINASE_DOM"/>
    <property type="match status" value="1"/>
</dbReference>
<proteinExistence type="predicted"/>
<keyword evidence="1 7" id="KW-0808">Transferase</keyword>
<dbReference type="SMART" id="SM00220">
    <property type="entry name" value="S_TKc"/>
    <property type="match status" value="1"/>
</dbReference>
<protein>
    <submittedName>
        <fullName evidence="7">Serine/threonine-protein kinase PknK</fullName>
        <ecNumber evidence="7">2.7.11.1</ecNumber>
    </submittedName>
</protein>
<dbReference type="InterPro" id="IPR011009">
    <property type="entry name" value="Kinase-like_dom_sf"/>
</dbReference>
<evidence type="ECO:0000259" key="6">
    <source>
        <dbReference type="PROSITE" id="PS50011"/>
    </source>
</evidence>
<feature type="domain" description="Protein kinase" evidence="6">
    <location>
        <begin position="15"/>
        <end position="276"/>
    </location>
</feature>
<dbReference type="EMBL" id="MLJW01000225">
    <property type="protein sequence ID" value="OIQ92691.1"/>
    <property type="molecule type" value="Genomic_DNA"/>
</dbReference>
<keyword evidence="4" id="KW-0067">ATP-binding</keyword>
<dbReference type="PANTHER" id="PTHR43289">
    <property type="entry name" value="MITOGEN-ACTIVATED PROTEIN KINASE KINASE KINASE 20-RELATED"/>
    <property type="match status" value="1"/>
</dbReference>
<evidence type="ECO:0000256" key="3">
    <source>
        <dbReference type="ARBA" id="ARBA00022777"/>
    </source>
</evidence>
<dbReference type="PROSITE" id="PS00108">
    <property type="entry name" value="PROTEIN_KINASE_ST"/>
    <property type="match status" value="1"/>
</dbReference>
<evidence type="ECO:0000256" key="1">
    <source>
        <dbReference type="ARBA" id="ARBA00022679"/>
    </source>
</evidence>
<evidence type="ECO:0000313" key="7">
    <source>
        <dbReference type="EMBL" id="OIQ92691.1"/>
    </source>
</evidence>
<dbReference type="Gene3D" id="3.30.200.20">
    <property type="entry name" value="Phosphorylase Kinase, domain 1"/>
    <property type="match status" value="1"/>
</dbReference>